<feature type="compositionally biased region" description="Gly residues" evidence="1">
    <location>
        <begin position="185"/>
        <end position="195"/>
    </location>
</feature>
<protein>
    <submittedName>
        <fullName evidence="2">Uncharacterized protein</fullName>
    </submittedName>
</protein>
<evidence type="ECO:0000256" key="1">
    <source>
        <dbReference type="SAM" id="MobiDB-lite"/>
    </source>
</evidence>
<reference evidence="2" key="1">
    <citation type="journal article" date="2020" name="Stud. Mycol.">
        <title>101 Dothideomycetes genomes: a test case for predicting lifestyles and emergence of pathogens.</title>
        <authorList>
            <person name="Haridas S."/>
            <person name="Albert R."/>
            <person name="Binder M."/>
            <person name="Bloem J."/>
            <person name="Labutti K."/>
            <person name="Salamov A."/>
            <person name="Andreopoulos B."/>
            <person name="Baker S."/>
            <person name="Barry K."/>
            <person name="Bills G."/>
            <person name="Bluhm B."/>
            <person name="Cannon C."/>
            <person name="Castanera R."/>
            <person name="Culley D."/>
            <person name="Daum C."/>
            <person name="Ezra D."/>
            <person name="Gonzalez J."/>
            <person name="Henrissat B."/>
            <person name="Kuo A."/>
            <person name="Liang C."/>
            <person name="Lipzen A."/>
            <person name="Lutzoni F."/>
            <person name="Magnuson J."/>
            <person name="Mondo S."/>
            <person name="Nolan M."/>
            <person name="Ohm R."/>
            <person name="Pangilinan J."/>
            <person name="Park H.-J."/>
            <person name="Ramirez L."/>
            <person name="Alfaro M."/>
            <person name="Sun H."/>
            <person name="Tritt A."/>
            <person name="Yoshinaga Y."/>
            <person name="Zwiers L.-H."/>
            <person name="Turgeon B."/>
            <person name="Goodwin S."/>
            <person name="Spatafora J."/>
            <person name="Crous P."/>
            <person name="Grigoriev I."/>
        </authorList>
    </citation>
    <scope>NUCLEOTIDE SEQUENCE</scope>
    <source>
        <strain evidence="2">CBS 161.51</strain>
    </source>
</reference>
<sequence length="223" mass="24775">MPVLMGANEALDPDELALQAANIDLKSDSWLTSSMMVDKVNTLKNVCLGNCRLLYGSERFKFYDIVICEDESDKKFCAILTCNQEAMTKLLRTQVSHCPVEAVRTLVDRLQKDTARLFKKYTVGSQLQGQQGYTDKETGNFELADDPKERRIIGPDDDTAGLLRRWSDAPGGTQRDTPRAAPSGPRGGGRGGGWVGQDDYGRRENKRPRPAEPTIEDTVANNY</sequence>
<dbReference type="EMBL" id="ML976002">
    <property type="protein sequence ID" value="KAF1946730.1"/>
    <property type="molecule type" value="Genomic_DNA"/>
</dbReference>
<organism evidence="2 3">
    <name type="scientific">Clathrospora elynae</name>
    <dbReference type="NCBI Taxonomy" id="706981"/>
    <lineage>
        <taxon>Eukaryota</taxon>
        <taxon>Fungi</taxon>
        <taxon>Dikarya</taxon>
        <taxon>Ascomycota</taxon>
        <taxon>Pezizomycotina</taxon>
        <taxon>Dothideomycetes</taxon>
        <taxon>Pleosporomycetidae</taxon>
        <taxon>Pleosporales</taxon>
        <taxon>Diademaceae</taxon>
        <taxon>Clathrospora</taxon>
    </lineage>
</organism>
<feature type="region of interest" description="Disordered" evidence="1">
    <location>
        <begin position="147"/>
        <end position="223"/>
    </location>
</feature>
<proteinExistence type="predicted"/>
<keyword evidence="3" id="KW-1185">Reference proteome</keyword>
<dbReference type="OrthoDB" id="3741724at2759"/>
<evidence type="ECO:0000313" key="3">
    <source>
        <dbReference type="Proteomes" id="UP000800038"/>
    </source>
</evidence>
<evidence type="ECO:0000313" key="2">
    <source>
        <dbReference type="EMBL" id="KAF1946730.1"/>
    </source>
</evidence>
<dbReference type="Proteomes" id="UP000800038">
    <property type="component" value="Unassembled WGS sequence"/>
</dbReference>
<gene>
    <name evidence="2" type="ORF">EJ02DRAFT_393867</name>
</gene>
<dbReference type="AlphaFoldDB" id="A0A6A5T3J1"/>
<name>A0A6A5T3J1_9PLEO</name>
<feature type="compositionally biased region" description="Basic and acidic residues" evidence="1">
    <location>
        <begin position="199"/>
        <end position="210"/>
    </location>
</feature>
<accession>A0A6A5T3J1</accession>